<evidence type="ECO:0000313" key="9">
    <source>
        <dbReference type="EMBL" id="ADV48243.1"/>
    </source>
</evidence>
<dbReference type="PANTHER" id="PTHR30619">
    <property type="entry name" value="DNA INTERNALIZATION/COMPETENCE PROTEIN COMEC/REC2"/>
    <property type="match status" value="1"/>
</dbReference>
<keyword evidence="5 6" id="KW-0472">Membrane</keyword>
<dbReference type="RefSeq" id="WP_013549731.1">
    <property type="nucleotide sequence ID" value="NC_014934.1"/>
</dbReference>
<feature type="transmembrane region" description="Helical" evidence="6">
    <location>
        <begin position="504"/>
        <end position="521"/>
    </location>
</feature>
<feature type="transmembrane region" description="Helical" evidence="6">
    <location>
        <begin position="251"/>
        <end position="273"/>
    </location>
</feature>
<dbReference type="EMBL" id="CP002453">
    <property type="protein sequence ID" value="ADV48243.1"/>
    <property type="molecule type" value="Genomic_DNA"/>
</dbReference>
<name>E6X4E3_CELAD</name>
<dbReference type="eggNOG" id="COG0658">
    <property type="taxonomic scope" value="Bacteria"/>
</dbReference>
<evidence type="ECO:0000259" key="8">
    <source>
        <dbReference type="Pfam" id="PF13567"/>
    </source>
</evidence>
<feature type="domain" description="ComEC/Rec2-related protein" evidence="7">
    <location>
        <begin position="230"/>
        <end position="497"/>
    </location>
</feature>
<dbReference type="AlphaFoldDB" id="E6X4E3"/>
<dbReference type="OrthoDB" id="9761531at2"/>
<dbReference type="InterPro" id="IPR025405">
    <property type="entry name" value="DUF4131"/>
</dbReference>
<feature type="transmembrane region" description="Helical" evidence="6">
    <location>
        <begin position="383"/>
        <end position="406"/>
    </location>
</feature>
<feature type="domain" description="DUF4131" evidence="8">
    <location>
        <begin position="30"/>
        <end position="188"/>
    </location>
</feature>
<evidence type="ECO:0000256" key="4">
    <source>
        <dbReference type="ARBA" id="ARBA00022989"/>
    </source>
</evidence>
<protein>
    <submittedName>
        <fullName evidence="9">ComEC/Rec2-related protein</fullName>
    </submittedName>
</protein>
<comment type="subcellular location">
    <subcellularLocation>
        <location evidence="1">Cell membrane</location>
        <topology evidence="1">Multi-pass membrane protein</topology>
    </subcellularLocation>
</comment>
<evidence type="ECO:0000256" key="5">
    <source>
        <dbReference type="ARBA" id="ARBA00023136"/>
    </source>
</evidence>
<keyword evidence="3 6" id="KW-0812">Transmembrane</keyword>
<feature type="transmembrane region" description="Helical" evidence="6">
    <location>
        <begin position="285"/>
        <end position="301"/>
    </location>
</feature>
<dbReference type="HOGENOM" id="CLU_010363_5_0_10"/>
<dbReference type="Proteomes" id="UP000008634">
    <property type="component" value="Chromosome"/>
</dbReference>
<evidence type="ECO:0000256" key="1">
    <source>
        <dbReference type="ARBA" id="ARBA00004651"/>
    </source>
</evidence>
<sequence length="669" mass="75999">MQLLKFVPIKLTLFLVAGILFGAFFETSITIPFILTGITLTLSAFLLLKVKPTNSPIFGFSAVLLTFFIGYLSISLTNPKNKPNYYAKSNTTLQKELLLKITEVLKSNAFSDRYYADVLAIDKRKTSGKIVITIAKDTTSPLLKIDDELISFNLITPITPPLNPHQFNYKKYLKGLGVYNQLYLKKEDYITLEKPTHTLYGLASSWRNTILTKLKKENFDPENLSVIQALLLGQRNDISEETYDNYKDAGAIHILALSGLHIGVLLLILQFLLQPIERLPHGKKIKLGILIFLLWGFAFLAGLSASIVRAVTMFSFLAYAMYLNRPTNSFNILALSLFFILLVKPTYLFQVGFQMSYSAVFAIIWIYPKLQRFWYPKNKVIRYFWQLLSVSIAAQLGVLPISLFYFHQFPGLFFIANLLIIPFLGIILGIGIVVLILSLTNLLPSFITDGYNYIISTMNTIVKWIASQDMFVFKNISFDTLQLLLLYTLIFLMITAFSKQKFKNAIHFLIGIIVFQSYTFMSRYTASIRHEVIVLHQSRATGIIEKSGTTLYLLSNDTSKFEYSLKSYQIAERIAVLTTDSLANSYRLDLKRISVIDSFGIYPPSKNSTILLTQSPKINLNRLIDSLQPVALIADGSNYKSTIALWKATCLKRKLPFHYTGEKGAYYFK</sequence>
<feature type="transmembrane region" description="Helical" evidence="6">
    <location>
        <begin position="412"/>
        <end position="437"/>
    </location>
</feature>
<evidence type="ECO:0000259" key="7">
    <source>
        <dbReference type="Pfam" id="PF03772"/>
    </source>
</evidence>
<dbReference type="InterPro" id="IPR004477">
    <property type="entry name" value="ComEC_N"/>
</dbReference>
<keyword evidence="4 6" id="KW-1133">Transmembrane helix</keyword>
<evidence type="ECO:0000256" key="6">
    <source>
        <dbReference type="SAM" id="Phobius"/>
    </source>
</evidence>
<dbReference type="Pfam" id="PF13567">
    <property type="entry name" value="DUF4131"/>
    <property type="match status" value="1"/>
</dbReference>
<reference evidence="9 10" key="1">
    <citation type="journal article" date="2010" name="Stand. Genomic Sci.">
        <title>Complete genome sequence of Cellulophaga algicola type strain (IC166).</title>
        <authorList>
            <person name="Abt B."/>
            <person name="Lu M."/>
            <person name="Misra M."/>
            <person name="Han C."/>
            <person name="Nolan M."/>
            <person name="Lucas S."/>
            <person name="Hammon N."/>
            <person name="Deshpande S."/>
            <person name="Cheng J.F."/>
            <person name="Tapia R."/>
            <person name="Goodwin L."/>
            <person name="Pitluck S."/>
            <person name="Liolios K."/>
            <person name="Pagani I."/>
            <person name="Ivanova N."/>
            <person name="Mavromatis K."/>
            <person name="Ovchinikova G."/>
            <person name="Pati A."/>
            <person name="Chen A."/>
            <person name="Palaniappan K."/>
            <person name="Land M."/>
            <person name="Hauser L."/>
            <person name="Chang Y.J."/>
            <person name="Jeffries C.D."/>
            <person name="Detter J.C."/>
            <person name="Brambilla E."/>
            <person name="Rohde M."/>
            <person name="Tindall B.J."/>
            <person name="Goker M."/>
            <person name="Woyke T."/>
            <person name="Bristow J."/>
            <person name="Eisen J.A."/>
            <person name="Markowitz V."/>
            <person name="Hugenholtz P."/>
            <person name="Kyrpides N.C."/>
            <person name="Klenk H.P."/>
            <person name="Lapidus A."/>
        </authorList>
    </citation>
    <scope>NUCLEOTIDE SEQUENCE [LARGE SCALE GENOMIC DNA]</scope>
    <source>
        <strain evidence="10">DSM 14237 / IC166 / ACAM 630</strain>
    </source>
</reference>
<dbReference type="PANTHER" id="PTHR30619:SF1">
    <property type="entry name" value="RECOMBINATION PROTEIN 2"/>
    <property type="match status" value="1"/>
</dbReference>
<organism evidence="9 10">
    <name type="scientific">Cellulophaga algicola (strain DSM 14237 / IC166 / ACAM 630)</name>
    <dbReference type="NCBI Taxonomy" id="688270"/>
    <lineage>
        <taxon>Bacteria</taxon>
        <taxon>Pseudomonadati</taxon>
        <taxon>Bacteroidota</taxon>
        <taxon>Flavobacteriia</taxon>
        <taxon>Flavobacteriales</taxon>
        <taxon>Flavobacteriaceae</taxon>
        <taxon>Cellulophaga</taxon>
    </lineage>
</organism>
<gene>
    <name evidence="9" type="ordered locus">Celal_0916</name>
</gene>
<dbReference type="Pfam" id="PF03772">
    <property type="entry name" value="Competence"/>
    <property type="match status" value="1"/>
</dbReference>
<proteinExistence type="predicted"/>
<accession>E6X4E3</accession>
<feature type="transmembrane region" description="Helical" evidence="6">
    <location>
        <begin position="480"/>
        <end position="498"/>
    </location>
</feature>
<evidence type="ECO:0000256" key="3">
    <source>
        <dbReference type="ARBA" id="ARBA00022692"/>
    </source>
</evidence>
<dbReference type="KEGG" id="cao:Celal_0916"/>
<evidence type="ECO:0000313" key="10">
    <source>
        <dbReference type="Proteomes" id="UP000008634"/>
    </source>
</evidence>
<keyword evidence="10" id="KW-1185">Reference proteome</keyword>
<evidence type="ECO:0000256" key="2">
    <source>
        <dbReference type="ARBA" id="ARBA00022475"/>
    </source>
</evidence>
<dbReference type="NCBIfam" id="TIGR00360">
    <property type="entry name" value="ComEC_N-term"/>
    <property type="match status" value="1"/>
</dbReference>
<dbReference type="GO" id="GO:0005886">
    <property type="term" value="C:plasma membrane"/>
    <property type="evidence" value="ECO:0007669"/>
    <property type="project" value="UniProtKB-SubCell"/>
</dbReference>
<feature type="transmembrane region" description="Helical" evidence="6">
    <location>
        <begin position="330"/>
        <end position="349"/>
    </location>
</feature>
<keyword evidence="2" id="KW-1003">Cell membrane</keyword>
<feature type="transmembrane region" description="Helical" evidence="6">
    <location>
        <begin position="7"/>
        <end position="25"/>
    </location>
</feature>
<feature type="transmembrane region" description="Helical" evidence="6">
    <location>
        <begin position="57"/>
        <end position="76"/>
    </location>
</feature>
<dbReference type="InterPro" id="IPR052159">
    <property type="entry name" value="Competence_DNA_uptake"/>
</dbReference>
<dbReference type="STRING" id="688270.Celal_0916"/>